<dbReference type="Gene3D" id="3.30.505.10">
    <property type="entry name" value="SH2 domain"/>
    <property type="match status" value="2"/>
</dbReference>
<keyword evidence="3" id="KW-0175">Coiled coil</keyword>
<dbReference type="InterPro" id="IPR032498">
    <property type="entry name" value="PI3K_P85_iSH2"/>
</dbReference>
<dbReference type="PROSITE" id="PS50001">
    <property type="entry name" value="SH2"/>
    <property type="match status" value="2"/>
</dbReference>
<dbReference type="SUPFAM" id="SSF55550">
    <property type="entry name" value="SH2 domain"/>
    <property type="match status" value="2"/>
</dbReference>
<dbReference type="GO" id="GO:0046935">
    <property type="term" value="F:1-phosphatidylinositol-3-kinase regulator activity"/>
    <property type="evidence" value="ECO:0007669"/>
    <property type="project" value="TreeGrafter"/>
</dbReference>
<organism evidence="6 7">
    <name type="scientific">Leptidea sinapis</name>
    <dbReference type="NCBI Taxonomy" id="189913"/>
    <lineage>
        <taxon>Eukaryota</taxon>
        <taxon>Metazoa</taxon>
        <taxon>Ecdysozoa</taxon>
        <taxon>Arthropoda</taxon>
        <taxon>Hexapoda</taxon>
        <taxon>Insecta</taxon>
        <taxon>Pterygota</taxon>
        <taxon>Neoptera</taxon>
        <taxon>Endopterygota</taxon>
        <taxon>Lepidoptera</taxon>
        <taxon>Glossata</taxon>
        <taxon>Ditrysia</taxon>
        <taxon>Papilionoidea</taxon>
        <taxon>Pieridae</taxon>
        <taxon>Dismorphiinae</taxon>
        <taxon>Leptidea</taxon>
    </lineage>
</organism>
<feature type="compositionally biased region" description="Basic and acidic residues" evidence="4">
    <location>
        <begin position="395"/>
        <end position="418"/>
    </location>
</feature>
<keyword evidence="7" id="KW-1185">Reference proteome</keyword>
<evidence type="ECO:0000259" key="5">
    <source>
        <dbReference type="PROSITE" id="PS50001"/>
    </source>
</evidence>
<keyword evidence="1 2" id="KW-0727">SH2 domain</keyword>
<evidence type="ECO:0000256" key="1">
    <source>
        <dbReference type="ARBA" id="ARBA00022999"/>
    </source>
</evidence>
<dbReference type="FunFam" id="3.30.505.10:FF:000100">
    <property type="entry name" value="phosphatidylinositol 3-kinase regulatory subunit gamma"/>
    <property type="match status" value="1"/>
</dbReference>
<gene>
    <name evidence="6" type="ORF">LSINAPIS_LOCUS5976</name>
</gene>
<evidence type="ECO:0000256" key="3">
    <source>
        <dbReference type="SAM" id="Coils"/>
    </source>
</evidence>
<name>A0A5E4Q9R7_9NEOP</name>
<dbReference type="PANTHER" id="PTHR10155">
    <property type="entry name" value="PHOSPHATIDYLINOSITOL 3-KINASE REGULATORY SUBUNIT"/>
    <property type="match status" value="1"/>
</dbReference>
<dbReference type="AlphaFoldDB" id="A0A5E4Q9R7"/>
<dbReference type="PRINTS" id="PR00401">
    <property type="entry name" value="SH2DOMAIN"/>
</dbReference>
<dbReference type="InterPro" id="IPR035022">
    <property type="entry name" value="PI3kinase_P85_nSH2"/>
</dbReference>
<dbReference type="InterPro" id="IPR036860">
    <property type="entry name" value="SH2_dom_sf"/>
</dbReference>
<dbReference type="EMBL" id="FZQP02001793">
    <property type="protein sequence ID" value="VVC93878.1"/>
    <property type="molecule type" value="Genomic_DNA"/>
</dbReference>
<dbReference type="PRINTS" id="PR00678">
    <property type="entry name" value="PI3KINASEP85"/>
</dbReference>
<dbReference type="SMART" id="SM00252">
    <property type="entry name" value="SH2"/>
    <property type="match status" value="2"/>
</dbReference>
<feature type="domain" description="SH2" evidence="5">
    <location>
        <begin position="295"/>
        <end position="388"/>
    </location>
</feature>
<dbReference type="CDD" id="cd09942">
    <property type="entry name" value="SH2_nSH2_p85_like"/>
    <property type="match status" value="1"/>
</dbReference>
<evidence type="ECO:0000313" key="6">
    <source>
        <dbReference type="EMBL" id="VVC93878.1"/>
    </source>
</evidence>
<accession>A0A5E4Q9R7</accession>
<dbReference type="Pfam" id="PF00017">
    <property type="entry name" value="SH2"/>
    <property type="match status" value="2"/>
</dbReference>
<evidence type="ECO:0000256" key="2">
    <source>
        <dbReference type="PROSITE-ProRule" id="PRU00191"/>
    </source>
</evidence>
<feature type="coiled-coil region" evidence="3">
    <location>
        <begin position="199"/>
        <end position="247"/>
    </location>
</feature>
<dbReference type="InterPro" id="IPR000980">
    <property type="entry name" value="SH2"/>
</dbReference>
<feature type="region of interest" description="Disordered" evidence="4">
    <location>
        <begin position="395"/>
        <end position="433"/>
    </location>
</feature>
<dbReference type="GO" id="GO:0008286">
    <property type="term" value="P:insulin receptor signaling pathway"/>
    <property type="evidence" value="ECO:0007669"/>
    <property type="project" value="TreeGrafter"/>
</dbReference>
<dbReference type="Pfam" id="PF16454">
    <property type="entry name" value="PI3K_P85_iSH2"/>
    <property type="match status" value="1"/>
</dbReference>
<dbReference type="Proteomes" id="UP000324832">
    <property type="component" value="Unassembled WGS sequence"/>
</dbReference>
<evidence type="ECO:0000313" key="7">
    <source>
        <dbReference type="Proteomes" id="UP000324832"/>
    </source>
</evidence>
<proteinExistence type="predicted"/>
<sequence length="433" mass="51083">MVEIGAPQQSAEESLENADWYWGDITRDEANEKLRDTCDGTFLVRNASNKDGGYTLTVRKGGTNKLIKIYNQDGRYGFCDPYEFHSVVDLVRFYREYSLAHCNSSLDIKLMYPLSRLQENDGGENINDDTLEINYKEIHKKLLLKTRDYNERSEKYLRLREEVKFKRQALDAFKETVKVCEEHLKLQEKMQAEAQPHEKNDLIENNRQLISRVNTLRQARAQLHSILRETVESNLLLEREITKLKSEVINLYKIKDRYKIWLQRRGKSDEYIQALEDDNIHKLEELYAHRECITWMVENCTRDTATRLLEGKPQGTFLIRPNSTGQLALSISCNNMVYHCIISKTERGYGFAEPYNIYKTLNELVLHYAVNSLEEHNDQLRTALKYPINAHLVNKPDKKVHNSQESYQYHENHQDTPMRSHQHRQWEQRQVLP</sequence>
<dbReference type="FunFam" id="3.30.505.10:FF:000080">
    <property type="entry name" value="Pi3K21B, isoform C"/>
    <property type="match status" value="1"/>
</dbReference>
<protein>
    <recommendedName>
        <fullName evidence="5">SH2 domain-containing protein</fullName>
    </recommendedName>
</protein>
<dbReference type="GO" id="GO:0005942">
    <property type="term" value="C:phosphatidylinositol 3-kinase complex"/>
    <property type="evidence" value="ECO:0007669"/>
    <property type="project" value="TreeGrafter"/>
</dbReference>
<reference evidence="6 7" key="1">
    <citation type="submission" date="2017-07" db="EMBL/GenBank/DDBJ databases">
        <authorList>
            <person name="Talla V."/>
            <person name="Backstrom N."/>
        </authorList>
    </citation>
    <scope>NUCLEOTIDE SEQUENCE [LARGE SCALE GENOMIC DNA]</scope>
</reference>
<dbReference type="PANTHER" id="PTHR10155:SF10">
    <property type="entry name" value="PI3K21B, ISOFORM B"/>
    <property type="match status" value="1"/>
</dbReference>
<feature type="domain" description="SH2" evidence="5">
    <location>
        <begin position="20"/>
        <end position="114"/>
    </location>
</feature>
<evidence type="ECO:0000256" key="4">
    <source>
        <dbReference type="SAM" id="MobiDB-lite"/>
    </source>
</evidence>
<dbReference type="Gene3D" id="1.10.287.1490">
    <property type="match status" value="1"/>
</dbReference>
<dbReference type="CDD" id="cd12923">
    <property type="entry name" value="iSH2_PI3K_IA_R"/>
    <property type="match status" value="1"/>
</dbReference>
<dbReference type="GO" id="GO:0046854">
    <property type="term" value="P:phosphatidylinositol phosphate biosynthetic process"/>
    <property type="evidence" value="ECO:0007669"/>
    <property type="project" value="TreeGrafter"/>
</dbReference>